<evidence type="ECO:0000259" key="1">
    <source>
        <dbReference type="PROSITE" id="PS50930"/>
    </source>
</evidence>
<dbReference type="GO" id="GO:0003677">
    <property type="term" value="F:DNA binding"/>
    <property type="evidence" value="ECO:0007669"/>
    <property type="project" value="InterPro"/>
</dbReference>
<dbReference type="EMBL" id="WPIN01000003">
    <property type="protein sequence ID" value="MVM30158.1"/>
    <property type="molecule type" value="Genomic_DNA"/>
</dbReference>
<gene>
    <name evidence="2" type="ORF">GO755_08945</name>
</gene>
<dbReference type="Proteomes" id="UP000436006">
    <property type="component" value="Unassembled WGS sequence"/>
</dbReference>
<sequence>MKRLDAAQVQHKFDPEKVLYLIGDVNYCTVFLLNGKTVLTSRTLKWYSDRWQQFMRVHKGSLVNPEHIYSCVVVSSYLAHLIMRNGARLAISRRRVSEVVAQLGIDLPKAPGISTHVIKPEWSSFVPAHAVA</sequence>
<dbReference type="InterPro" id="IPR007492">
    <property type="entry name" value="LytTR_DNA-bd_dom"/>
</dbReference>
<evidence type="ECO:0000313" key="2">
    <source>
        <dbReference type="EMBL" id="MVM30158.1"/>
    </source>
</evidence>
<organism evidence="2 3">
    <name type="scientific">Spirosoma arboris</name>
    <dbReference type="NCBI Taxonomy" id="2682092"/>
    <lineage>
        <taxon>Bacteria</taxon>
        <taxon>Pseudomonadati</taxon>
        <taxon>Bacteroidota</taxon>
        <taxon>Cytophagia</taxon>
        <taxon>Cytophagales</taxon>
        <taxon>Cytophagaceae</taxon>
        <taxon>Spirosoma</taxon>
    </lineage>
</organism>
<keyword evidence="3" id="KW-1185">Reference proteome</keyword>
<reference evidence="2 3" key="1">
    <citation type="submission" date="2019-12" db="EMBL/GenBank/DDBJ databases">
        <title>Spirosoma sp. HMF4905 genome sequencing and assembly.</title>
        <authorList>
            <person name="Kang H."/>
            <person name="Cha I."/>
            <person name="Kim H."/>
            <person name="Joh K."/>
        </authorList>
    </citation>
    <scope>NUCLEOTIDE SEQUENCE [LARGE SCALE GENOMIC DNA]</scope>
    <source>
        <strain evidence="2 3">HMF4905</strain>
    </source>
</reference>
<dbReference type="RefSeq" id="WP_157584411.1">
    <property type="nucleotide sequence ID" value="NZ_WPIN01000003.1"/>
</dbReference>
<name>A0A7K1S923_9BACT</name>
<dbReference type="Gene3D" id="2.40.50.1020">
    <property type="entry name" value="LytTr DNA-binding domain"/>
    <property type="match status" value="1"/>
</dbReference>
<comment type="caution">
    <text evidence="2">The sequence shown here is derived from an EMBL/GenBank/DDBJ whole genome shotgun (WGS) entry which is preliminary data.</text>
</comment>
<dbReference type="PROSITE" id="PS50930">
    <property type="entry name" value="HTH_LYTTR"/>
    <property type="match status" value="1"/>
</dbReference>
<dbReference type="SMART" id="SM00850">
    <property type="entry name" value="LytTR"/>
    <property type="match status" value="1"/>
</dbReference>
<accession>A0A7K1S923</accession>
<protein>
    <submittedName>
        <fullName evidence="2">LytTR family transcriptional regulator</fullName>
    </submittedName>
</protein>
<dbReference type="Pfam" id="PF04397">
    <property type="entry name" value="LytTR"/>
    <property type="match status" value="1"/>
</dbReference>
<dbReference type="AlphaFoldDB" id="A0A7K1S923"/>
<evidence type="ECO:0000313" key="3">
    <source>
        <dbReference type="Proteomes" id="UP000436006"/>
    </source>
</evidence>
<proteinExistence type="predicted"/>
<feature type="domain" description="HTH LytTR-type" evidence="1">
    <location>
        <begin position="1"/>
        <end position="105"/>
    </location>
</feature>